<name>A0A8S9YTX4_9TREM</name>
<dbReference type="GO" id="GO:0046983">
    <property type="term" value="F:protein dimerization activity"/>
    <property type="evidence" value="ECO:0007669"/>
    <property type="project" value="InterPro"/>
</dbReference>
<organism evidence="3 4">
    <name type="scientific">Paragonimus skrjabini miyazakii</name>
    <dbReference type="NCBI Taxonomy" id="59628"/>
    <lineage>
        <taxon>Eukaryota</taxon>
        <taxon>Metazoa</taxon>
        <taxon>Spiralia</taxon>
        <taxon>Lophotrochozoa</taxon>
        <taxon>Platyhelminthes</taxon>
        <taxon>Trematoda</taxon>
        <taxon>Digenea</taxon>
        <taxon>Plagiorchiida</taxon>
        <taxon>Troglotremata</taxon>
        <taxon>Troglotrematidae</taxon>
        <taxon>Paragonimus</taxon>
    </lineage>
</organism>
<dbReference type="Gene3D" id="4.10.280.10">
    <property type="entry name" value="Helix-loop-helix DNA-binding domain"/>
    <property type="match status" value="1"/>
</dbReference>
<sequence length="364" mass="40635">MSTRISVSERSVISGLSEKAECKENVRDDSIKRNLDLTRVTLAELDRNVVQLQSSSDSHARRQLNQVITRCEPQKQAKPRPASSLGFTPVSRRNERERNRVKLLNLGFERLRSVVPSHTGEQLSKISTLKKAIWYIEHLDRVLHGQETISKEKPASDESLPRTPTIPSSQSLEVNVLSGRRDRAGRADKAMGMASWPSSENIPGVLCTNLGGRPAERKPPSPIFPPKWGYHGLNDTITNISSTPKVLNQPINNSYARLSESDSSRLKESGYWSLEENSVQPLPIQSYRQTSGTLLPQPVMNSLGNFSALFPYYCQEVKHQPLNEFNASILLGEHLNMVTMETDSEEIDPGRIRLKGSVSVQGNS</sequence>
<dbReference type="CDD" id="cd11418">
    <property type="entry name" value="bHLH_TS_ASCL"/>
    <property type="match status" value="1"/>
</dbReference>
<evidence type="ECO:0000259" key="2">
    <source>
        <dbReference type="PROSITE" id="PS50888"/>
    </source>
</evidence>
<evidence type="ECO:0000313" key="3">
    <source>
        <dbReference type="EMBL" id="KAF7258485.1"/>
    </source>
</evidence>
<dbReference type="PANTHER" id="PTHR23349">
    <property type="entry name" value="BASIC HELIX-LOOP-HELIX TRANSCRIPTION FACTOR, TWIST"/>
    <property type="match status" value="1"/>
</dbReference>
<dbReference type="SMART" id="SM00353">
    <property type="entry name" value="HLH"/>
    <property type="match status" value="1"/>
</dbReference>
<dbReference type="EMBL" id="JTDE01001698">
    <property type="protein sequence ID" value="KAF7258485.1"/>
    <property type="molecule type" value="Genomic_DNA"/>
</dbReference>
<dbReference type="GO" id="GO:0000977">
    <property type="term" value="F:RNA polymerase II transcription regulatory region sequence-specific DNA binding"/>
    <property type="evidence" value="ECO:0007669"/>
    <property type="project" value="TreeGrafter"/>
</dbReference>
<dbReference type="Proteomes" id="UP000822476">
    <property type="component" value="Unassembled WGS sequence"/>
</dbReference>
<dbReference type="SUPFAM" id="SSF47459">
    <property type="entry name" value="HLH, helix-loop-helix DNA-binding domain"/>
    <property type="match status" value="1"/>
</dbReference>
<dbReference type="InterPro" id="IPR050283">
    <property type="entry name" value="E-box_TF_Regulators"/>
</dbReference>
<dbReference type="PROSITE" id="PS50888">
    <property type="entry name" value="BHLH"/>
    <property type="match status" value="1"/>
</dbReference>
<feature type="domain" description="BHLH" evidence="2">
    <location>
        <begin position="88"/>
        <end position="139"/>
    </location>
</feature>
<dbReference type="GO" id="GO:0000981">
    <property type="term" value="F:DNA-binding transcription factor activity, RNA polymerase II-specific"/>
    <property type="evidence" value="ECO:0007669"/>
    <property type="project" value="TreeGrafter"/>
</dbReference>
<dbReference type="Pfam" id="PF00010">
    <property type="entry name" value="HLH"/>
    <property type="match status" value="1"/>
</dbReference>
<proteinExistence type="predicted"/>
<evidence type="ECO:0000313" key="4">
    <source>
        <dbReference type="Proteomes" id="UP000822476"/>
    </source>
</evidence>
<keyword evidence="4" id="KW-1185">Reference proteome</keyword>
<dbReference type="AlphaFoldDB" id="A0A8S9YTX4"/>
<comment type="caution">
    <text evidence="3">The sequence shown here is derived from an EMBL/GenBank/DDBJ whole genome shotgun (WGS) entry which is preliminary data.</text>
</comment>
<dbReference type="OrthoDB" id="5976910at2759"/>
<dbReference type="InterPro" id="IPR036638">
    <property type="entry name" value="HLH_DNA-bd_sf"/>
</dbReference>
<dbReference type="InterPro" id="IPR011598">
    <property type="entry name" value="bHLH_dom"/>
</dbReference>
<feature type="compositionally biased region" description="Basic and acidic residues" evidence="1">
    <location>
        <begin position="147"/>
        <end position="160"/>
    </location>
</feature>
<accession>A0A8S9YTX4</accession>
<dbReference type="PANTHER" id="PTHR23349:SF111">
    <property type="entry name" value="BHLH DOMAIN-CONTAINING PROTEIN"/>
    <property type="match status" value="1"/>
</dbReference>
<feature type="region of interest" description="Disordered" evidence="1">
    <location>
        <begin position="147"/>
        <end position="170"/>
    </location>
</feature>
<dbReference type="GO" id="GO:0032502">
    <property type="term" value="P:developmental process"/>
    <property type="evidence" value="ECO:0007669"/>
    <property type="project" value="TreeGrafter"/>
</dbReference>
<evidence type="ECO:0000256" key="1">
    <source>
        <dbReference type="SAM" id="MobiDB-lite"/>
    </source>
</evidence>
<protein>
    <recommendedName>
        <fullName evidence="2">BHLH domain-containing protein</fullName>
    </recommendedName>
</protein>
<gene>
    <name evidence="3" type="ORF">EG68_04443</name>
</gene>
<reference evidence="3" key="1">
    <citation type="submission" date="2019-07" db="EMBL/GenBank/DDBJ databases">
        <title>Annotation for the trematode Paragonimus miyazaki's.</title>
        <authorList>
            <person name="Choi Y.-J."/>
        </authorList>
    </citation>
    <scope>NUCLEOTIDE SEQUENCE</scope>
    <source>
        <strain evidence="3">Japan</strain>
    </source>
</reference>